<dbReference type="EMBL" id="MNUE01000001">
    <property type="protein sequence ID" value="OJD40258.1"/>
    <property type="molecule type" value="Genomic_DNA"/>
</dbReference>
<name>A0A1J9RJS3_9PEZI</name>
<gene>
    <name evidence="2" type="ORF">BKCO1_1000388</name>
</gene>
<evidence type="ECO:0000313" key="3">
    <source>
        <dbReference type="Proteomes" id="UP000183809"/>
    </source>
</evidence>
<reference evidence="2 3" key="1">
    <citation type="submission" date="2016-10" db="EMBL/GenBank/DDBJ databases">
        <title>Proteomics and genomics reveal pathogen-plant mechanisms compatible with a hemibiotrophic lifestyle of Diplodia corticola.</title>
        <authorList>
            <person name="Fernandes I."/>
            <person name="De Jonge R."/>
            <person name="Van De Peer Y."/>
            <person name="Devreese B."/>
            <person name="Alves A."/>
            <person name="Esteves A.C."/>
        </authorList>
    </citation>
    <scope>NUCLEOTIDE SEQUENCE [LARGE SCALE GENOMIC DNA]</scope>
    <source>
        <strain evidence="2 3">CBS 112549</strain>
    </source>
</reference>
<feature type="compositionally biased region" description="Basic and acidic residues" evidence="1">
    <location>
        <begin position="172"/>
        <end position="182"/>
    </location>
</feature>
<comment type="caution">
    <text evidence="2">The sequence shown here is derived from an EMBL/GenBank/DDBJ whole genome shotgun (WGS) entry which is preliminary data.</text>
</comment>
<feature type="compositionally biased region" description="Pro residues" evidence="1">
    <location>
        <begin position="41"/>
        <end position="55"/>
    </location>
</feature>
<feature type="compositionally biased region" description="Basic and acidic residues" evidence="1">
    <location>
        <begin position="58"/>
        <end position="68"/>
    </location>
</feature>
<dbReference type="PANTHER" id="PTHR42085">
    <property type="entry name" value="F-BOX DOMAIN-CONTAINING PROTEIN"/>
    <property type="match status" value="1"/>
</dbReference>
<protein>
    <submittedName>
        <fullName evidence="2">Uncharacterized protein</fullName>
    </submittedName>
</protein>
<dbReference type="GeneID" id="31010038"/>
<dbReference type="InterPro" id="IPR038883">
    <property type="entry name" value="AN11006-like"/>
</dbReference>
<proteinExistence type="predicted"/>
<dbReference type="STRING" id="236234.A0A1J9RJS3"/>
<dbReference type="PANTHER" id="PTHR42085:SF7">
    <property type="entry name" value="F-BOX DOMAIN-CONTAINING PROTEIN"/>
    <property type="match status" value="1"/>
</dbReference>
<dbReference type="Proteomes" id="UP000183809">
    <property type="component" value="Unassembled WGS sequence"/>
</dbReference>
<dbReference type="RefSeq" id="XP_020135101.1">
    <property type="nucleotide sequence ID" value="XM_020269779.1"/>
</dbReference>
<evidence type="ECO:0000313" key="2">
    <source>
        <dbReference type="EMBL" id="OJD40258.1"/>
    </source>
</evidence>
<sequence>MTTGTKVADEASVHGARPEQRYQEDGPSFRRGSTGARTSGYPPPPPLNANLPPTPHQICDRATPRAEETGKTVVANEALAQNVQTERRQKKDCFPFMELPSELRLEIYRMALSRPKPILLHMPRPSEKEQNQGDYQWETEEDGPDLFGRPTRNSETVDVDQDEQDLVLPRRNAPDRRIESRKQLPTGDSGINTDPLVPALLRVSQLIYRESRPVLYSDNELVLHLPSALCTLSQLHQRSRSLIKHVRLAIPTHHDILEGFADLVRLGLRYCWGLKTFTISLPDMFPEERHVPSSTTNVYANAFHILRWLPKNTLVQLEGNVHEEIRKVVEENGQLSKKLNEERIGLKKDKVIGVKAGNFFSHRTEDREQLKSQASRWLEI</sequence>
<accession>A0A1J9RJS3</accession>
<organism evidence="2 3">
    <name type="scientific">Diplodia corticola</name>
    <dbReference type="NCBI Taxonomy" id="236234"/>
    <lineage>
        <taxon>Eukaryota</taxon>
        <taxon>Fungi</taxon>
        <taxon>Dikarya</taxon>
        <taxon>Ascomycota</taxon>
        <taxon>Pezizomycotina</taxon>
        <taxon>Dothideomycetes</taxon>
        <taxon>Dothideomycetes incertae sedis</taxon>
        <taxon>Botryosphaeriales</taxon>
        <taxon>Botryosphaeriaceae</taxon>
        <taxon>Diplodia</taxon>
    </lineage>
</organism>
<feature type="region of interest" description="Disordered" evidence="1">
    <location>
        <begin position="121"/>
        <end position="190"/>
    </location>
</feature>
<feature type="region of interest" description="Disordered" evidence="1">
    <location>
        <begin position="1"/>
        <end position="68"/>
    </location>
</feature>
<keyword evidence="3" id="KW-1185">Reference proteome</keyword>
<feature type="compositionally biased region" description="Basic and acidic residues" evidence="1">
    <location>
        <begin position="7"/>
        <end position="28"/>
    </location>
</feature>
<dbReference type="AlphaFoldDB" id="A0A1J9RJS3"/>
<dbReference type="OrthoDB" id="2951834at2759"/>
<evidence type="ECO:0000256" key="1">
    <source>
        <dbReference type="SAM" id="MobiDB-lite"/>
    </source>
</evidence>